<keyword evidence="3 6" id="KW-0378">Hydrolase</keyword>
<dbReference type="OrthoDB" id="9810445at2"/>
<dbReference type="Proteomes" id="UP000281028">
    <property type="component" value="Unassembled WGS sequence"/>
</dbReference>
<comment type="caution">
    <text evidence="8">The sequence shown here is derived from an EMBL/GenBank/DDBJ whole genome shotgun (WGS) entry which is preliminary data.</text>
</comment>
<keyword evidence="1 6" id="KW-0645">Protease</keyword>
<proteinExistence type="inferred from homology"/>
<dbReference type="GO" id="GO:0004222">
    <property type="term" value="F:metalloendopeptidase activity"/>
    <property type="evidence" value="ECO:0007669"/>
    <property type="project" value="InterPro"/>
</dbReference>
<gene>
    <name evidence="8" type="ORF">ECE50_027430</name>
</gene>
<organism evidence="8 9">
    <name type="scientific">Chitinophaga solisilvae</name>
    <dbReference type="NCBI Taxonomy" id="1233460"/>
    <lineage>
        <taxon>Bacteria</taxon>
        <taxon>Pseudomonadati</taxon>
        <taxon>Bacteroidota</taxon>
        <taxon>Chitinophagia</taxon>
        <taxon>Chitinophagales</taxon>
        <taxon>Chitinophagaceae</taxon>
        <taxon>Chitinophaga</taxon>
    </lineage>
</organism>
<dbReference type="GO" id="GO:0016020">
    <property type="term" value="C:membrane"/>
    <property type="evidence" value="ECO:0007669"/>
    <property type="project" value="TreeGrafter"/>
</dbReference>
<keyword evidence="5 6" id="KW-0482">Metalloprotease</keyword>
<keyword evidence="9" id="KW-1185">Reference proteome</keyword>
<evidence type="ECO:0000313" key="8">
    <source>
        <dbReference type="EMBL" id="NSL90587.1"/>
    </source>
</evidence>
<dbReference type="CDD" id="cd07331">
    <property type="entry name" value="M48C_Oma1_like"/>
    <property type="match status" value="1"/>
</dbReference>
<dbReference type="Pfam" id="PF01435">
    <property type="entry name" value="Peptidase_M48"/>
    <property type="match status" value="1"/>
</dbReference>
<name>A0A3S1AVX9_9BACT</name>
<keyword evidence="2" id="KW-0479">Metal-binding</keyword>
<evidence type="ECO:0000256" key="3">
    <source>
        <dbReference type="ARBA" id="ARBA00022801"/>
    </source>
</evidence>
<evidence type="ECO:0000256" key="6">
    <source>
        <dbReference type="RuleBase" id="RU003983"/>
    </source>
</evidence>
<dbReference type="PANTHER" id="PTHR22726">
    <property type="entry name" value="METALLOENDOPEPTIDASE OMA1"/>
    <property type="match status" value="1"/>
</dbReference>
<dbReference type="AlphaFoldDB" id="A0A3S1AVX9"/>
<evidence type="ECO:0000256" key="4">
    <source>
        <dbReference type="ARBA" id="ARBA00022833"/>
    </source>
</evidence>
<protein>
    <submittedName>
        <fullName evidence="8">M48 family metallopeptidase</fullName>
    </submittedName>
</protein>
<keyword evidence="4 6" id="KW-0862">Zinc</keyword>
<dbReference type="InterPro" id="IPR001915">
    <property type="entry name" value="Peptidase_M48"/>
</dbReference>
<dbReference type="GO" id="GO:0046872">
    <property type="term" value="F:metal ion binding"/>
    <property type="evidence" value="ECO:0007669"/>
    <property type="project" value="UniProtKB-KW"/>
</dbReference>
<dbReference type="Gene3D" id="3.30.2010.10">
    <property type="entry name" value="Metalloproteases ('zincins'), catalytic domain"/>
    <property type="match status" value="1"/>
</dbReference>
<dbReference type="RefSeq" id="WP_127042830.1">
    <property type="nucleotide sequence ID" value="NZ_JAABOK010000003.1"/>
</dbReference>
<evidence type="ECO:0000256" key="2">
    <source>
        <dbReference type="ARBA" id="ARBA00022723"/>
    </source>
</evidence>
<reference evidence="8" key="1">
    <citation type="submission" date="2020-05" db="EMBL/GenBank/DDBJ databases">
        <title>Chitinophaga laudate sp. nov., isolated from a tropical peat swamp.</title>
        <authorList>
            <person name="Goh C.B.S."/>
            <person name="Lee M.S."/>
            <person name="Parimannan S."/>
            <person name="Pasbakhsh P."/>
            <person name="Yule C.M."/>
            <person name="Rajandas H."/>
            <person name="Loke S."/>
            <person name="Croft L."/>
            <person name="Tan J.B.L."/>
        </authorList>
    </citation>
    <scope>NUCLEOTIDE SEQUENCE</scope>
    <source>
        <strain evidence="8">Mgbs1</strain>
    </source>
</reference>
<evidence type="ECO:0000256" key="5">
    <source>
        <dbReference type="ARBA" id="ARBA00023049"/>
    </source>
</evidence>
<comment type="cofactor">
    <cofactor evidence="6">
        <name>Zn(2+)</name>
        <dbReference type="ChEBI" id="CHEBI:29105"/>
    </cofactor>
    <text evidence="6">Binds 1 zinc ion per subunit.</text>
</comment>
<sequence length="269" mass="29251">MKKIAIICTAGIGLLAACARVPITGRSQLNLVPESTMESMALQQYQSFLSENKVVSQTTSKDAEMVKRVGQRIAAAVTQYMNQNGMGNQVANYKWEFNLVNSKEVNAWCMPGGKVVVYTGLLPVTQNETALACVMGHEIAHAIARHGNERMSQGLLAQGIQVAGSVALGKNPTAVNIFNQAFGIGGNVGMLAFSRQNELEADHLGAIFMAMAGYNPQESIPFWQRMANMSNGQKPPEFLSTHPSDATRVQKLQQLMPEAMRYYRPGGKV</sequence>
<feature type="domain" description="Peptidase M48" evidence="7">
    <location>
        <begin position="88"/>
        <end position="254"/>
    </location>
</feature>
<comment type="similarity">
    <text evidence="6">Belongs to the peptidase M48 family.</text>
</comment>
<evidence type="ECO:0000256" key="1">
    <source>
        <dbReference type="ARBA" id="ARBA00022670"/>
    </source>
</evidence>
<dbReference type="EMBL" id="RIAR02000001">
    <property type="protein sequence ID" value="NSL90587.1"/>
    <property type="molecule type" value="Genomic_DNA"/>
</dbReference>
<accession>A0A3S1AVX9</accession>
<dbReference type="InterPro" id="IPR051156">
    <property type="entry name" value="Mito/Outer_Membr_Metalloprot"/>
</dbReference>
<evidence type="ECO:0000259" key="7">
    <source>
        <dbReference type="Pfam" id="PF01435"/>
    </source>
</evidence>
<dbReference type="GO" id="GO:0051603">
    <property type="term" value="P:proteolysis involved in protein catabolic process"/>
    <property type="evidence" value="ECO:0007669"/>
    <property type="project" value="TreeGrafter"/>
</dbReference>
<evidence type="ECO:0000313" key="9">
    <source>
        <dbReference type="Proteomes" id="UP000281028"/>
    </source>
</evidence>
<dbReference type="PROSITE" id="PS51257">
    <property type="entry name" value="PROKAR_LIPOPROTEIN"/>
    <property type="match status" value="1"/>
</dbReference>
<dbReference type="PANTHER" id="PTHR22726:SF1">
    <property type="entry name" value="METALLOENDOPEPTIDASE OMA1, MITOCHONDRIAL"/>
    <property type="match status" value="1"/>
</dbReference>